<accession>A0A2G2VMQ1</accession>
<comment type="subcellular location">
    <subcellularLocation>
        <location evidence="1">Nucleus</location>
    </subcellularLocation>
</comment>
<dbReference type="InterPro" id="IPR050568">
    <property type="entry name" value="Transcr_DNA_Rep_Reg"/>
</dbReference>
<dbReference type="PANTHER" id="PTHR10252:SF54">
    <property type="entry name" value="CHROMATIN ACCESSIBILITY COMPLEX PROTEIN 1"/>
    <property type="match status" value="1"/>
</dbReference>
<dbReference type="SUPFAM" id="SSF47113">
    <property type="entry name" value="Histone-fold"/>
    <property type="match status" value="1"/>
</dbReference>
<dbReference type="InterPro" id="IPR009072">
    <property type="entry name" value="Histone-fold"/>
</dbReference>
<dbReference type="GO" id="GO:0006355">
    <property type="term" value="P:regulation of DNA-templated transcription"/>
    <property type="evidence" value="ECO:0007669"/>
    <property type="project" value="TreeGrafter"/>
</dbReference>
<dbReference type="Pfam" id="PF00808">
    <property type="entry name" value="CBFD_NFYB_HMF"/>
    <property type="match status" value="1"/>
</dbReference>
<evidence type="ECO:0000313" key="5">
    <source>
        <dbReference type="EMBL" id="PHT34250.1"/>
    </source>
</evidence>
<dbReference type="GO" id="GO:0005634">
    <property type="term" value="C:nucleus"/>
    <property type="evidence" value="ECO:0007669"/>
    <property type="project" value="UniProtKB-SubCell"/>
</dbReference>
<feature type="domain" description="Transcription factor CBF/NF-Y/archaeal histone" evidence="4">
    <location>
        <begin position="35"/>
        <end position="98"/>
    </location>
</feature>
<keyword evidence="2" id="KW-0539">Nucleus</keyword>
<dbReference type="PANTHER" id="PTHR10252">
    <property type="entry name" value="HISTONE-LIKE TRANSCRIPTION FACTOR CCAAT-RELATED"/>
    <property type="match status" value="1"/>
</dbReference>
<dbReference type="AlphaFoldDB" id="A0A2G2VMQ1"/>
<evidence type="ECO:0000259" key="4">
    <source>
        <dbReference type="Pfam" id="PF00808"/>
    </source>
</evidence>
<dbReference type="Gene3D" id="1.10.20.10">
    <property type="entry name" value="Histone, subunit A"/>
    <property type="match status" value="1"/>
</dbReference>
<dbReference type="Proteomes" id="UP000224567">
    <property type="component" value="Unassembled WGS sequence"/>
</dbReference>
<evidence type="ECO:0000313" key="6">
    <source>
        <dbReference type="Proteomes" id="UP000224567"/>
    </source>
</evidence>
<dbReference type="InterPro" id="IPR003958">
    <property type="entry name" value="CBFA_NFYB_domain"/>
</dbReference>
<reference evidence="5 6" key="1">
    <citation type="journal article" date="2017" name="Genome Biol.">
        <title>New reference genome sequences of hot pepper reveal the massive evolution of plant disease-resistance genes by retroduplication.</title>
        <authorList>
            <person name="Kim S."/>
            <person name="Park J."/>
            <person name="Yeom S.I."/>
            <person name="Kim Y.M."/>
            <person name="Seo E."/>
            <person name="Kim K.T."/>
            <person name="Kim M.S."/>
            <person name="Lee J.M."/>
            <person name="Cheong K."/>
            <person name="Shin H.S."/>
            <person name="Kim S.B."/>
            <person name="Han K."/>
            <person name="Lee J."/>
            <person name="Park M."/>
            <person name="Lee H.A."/>
            <person name="Lee H.Y."/>
            <person name="Lee Y."/>
            <person name="Oh S."/>
            <person name="Lee J.H."/>
            <person name="Choi E."/>
            <person name="Choi E."/>
            <person name="Lee S.E."/>
            <person name="Jeon J."/>
            <person name="Kim H."/>
            <person name="Choi G."/>
            <person name="Song H."/>
            <person name="Lee J."/>
            <person name="Lee S.C."/>
            <person name="Kwon J.K."/>
            <person name="Lee H.Y."/>
            <person name="Koo N."/>
            <person name="Hong Y."/>
            <person name="Kim R.W."/>
            <person name="Kang W.H."/>
            <person name="Huh J.H."/>
            <person name="Kang B.C."/>
            <person name="Yang T.J."/>
            <person name="Lee Y.H."/>
            <person name="Bennetzen J.L."/>
            <person name="Choi D."/>
        </authorList>
    </citation>
    <scope>NUCLEOTIDE SEQUENCE [LARGE SCALE GENOMIC DNA]</scope>
    <source>
        <strain evidence="6">cv. PBC81</strain>
    </source>
</reference>
<dbReference type="GO" id="GO:0000976">
    <property type="term" value="F:transcription cis-regulatory region binding"/>
    <property type="evidence" value="ECO:0007669"/>
    <property type="project" value="TreeGrafter"/>
</dbReference>
<evidence type="ECO:0000256" key="3">
    <source>
        <dbReference type="SAM" id="MobiDB-lite"/>
    </source>
</evidence>
<feature type="region of interest" description="Disordered" evidence="3">
    <location>
        <begin position="105"/>
        <end position="144"/>
    </location>
</feature>
<keyword evidence="6" id="KW-1185">Reference proteome</keyword>
<feature type="compositionally biased region" description="Pro residues" evidence="3">
    <location>
        <begin position="113"/>
        <end position="122"/>
    </location>
</feature>
<dbReference type="EMBL" id="MLFT02000011">
    <property type="protein sequence ID" value="PHT34250.1"/>
    <property type="molecule type" value="Genomic_DNA"/>
</dbReference>
<reference evidence="6" key="2">
    <citation type="journal article" date="2017" name="J. Anim. Genet.">
        <title>Multiple reference genome sequences of hot pepper reveal the massive evolution of plant disease resistance genes by retroduplication.</title>
        <authorList>
            <person name="Kim S."/>
            <person name="Park J."/>
            <person name="Yeom S.-I."/>
            <person name="Kim Y.-M."/>
            <person name="Seo E."/>
            <person name="Kim K.-T."/>
            <person name="Kim M.-S."/>
            <person name="Lee J.M."/>
            <person name="Cheong K."/>
            <person name="Shin H.-S."/>
            <person name="Kim S.-B."/>
            <person name="Han K."/>
            <person name="Lee J."/>
            <person name="Park M."/>
            <person name="Lee H.-A."/>
            <person name="Lee H.-Y."/>
            <person name="Lee Y."/>
            <person name="Oh S."/>
            <person name="Lee J.H."/>
            <person name="Choi E."/>
            <person name="Choi E."/>
            <person name="Lee S.E."/>
            <person name="Jeon J."/>
            <person name="Kim H."/>
            <person name="Choi G."/>
            <person name="Song H."/>
            <person name="Lee J."/>
            <person name="Lee S.-C."/>
            <person name="Kwon J.-K."/>
            <person name="Lee H.-Y."/>
            <person name="Koo N."/>
            <person name="Hong Y."/>
            <person name="Kim R.W."/>
            <person name="Kang W.-H."/>
            <person name="Huh J.H."/>
            <person name="Kang B.-C."/>
            <person name="Yang T.-J."/>
            <person name="Lee Y.-H."/>
            <person name="Bennetzen J.L."/>
            <person name="Choi D."/>
        </authorList>
    </citation>
    <scope>NUCLEOTIDE SEQUENCE [LARGE SCALE GENOMIC DNA]</scope>
    <source>
        <strain evidence="6">cv. PBC81</strain>
    </source>
</reference>
<name>A0A2G2VMQ1_CAPBA</name>
<dbReference type="OrthoDB" id="636685at2759"/>
<gene>
    <name evidence="5" type="ORF">CQW23_26050</name>
</gene>
<proteinExistence type="predicted"/>
<protein>
    <recommendedName>
        <fullName evidence="4">Transcription factor CBF/NF-Y/archaeal histone domain-containing protein</fullName>
    </recommendedName>
</protein>
<dbReference type="GO" id="GO:0046982">
    <property type="term" value="F:protein heterodimerization activity"/>
    <property type="evidence" value="ECO:0007669"/>
    <property type="project" value="InterPro"/>
</dbReference>
<dbReference type="STRING" id="33114.A0A2G2VMQ1"/>
<evidence type="ECO:0000256" key="2">
    <source>
        <dbReference type="ARBA" id="ARBA00023242"/>
    </source>
</evidence>
<dbReference type="CDD" id="cd22929">
    <property type="entry name" value="HFD_POLE4-like"/>
    <property type="match status" value="1"/>
</dbReference>
<comment type="caution">
    <text evidence="5">The sequence shown here is derived from an EMBL/GenBank/DDBJ whole genome shotgun (WGS) entry which is preliminary data.</text>
</comment>
<sequence>MSTSLSRVMDTMAGEDQEGNSIAAVAIAGESHQLQLPVSRLKKIMKLDQDIKKVNSEALHLIASSTELFLESLAEKSAQVALEKNRKTVKLEHLRVAVKRHQPTSDFLLDSLPMPPSQPSDPSPKVQSRRRLSKDKPLPSGTRRIEAFFHNCT</sequence>
<organism evidence="5 6">
    <name type="scientific">Capsicum baccatum</name>
    <name type="common">Peruvian pepper</name>
    <dbReference type="NCBI Taxonomy" id="33114"/>
    <lineage>
        <taxon>Eukaryota</taxon>
        <taxon>Viridiplantae</taxon>
        <taxon>Streptophyta</taxon>
        <taxon>Embryophyta</taxon>
        <taxon>Tracheophyta</taxon>
        <taxon>Spermatophyta</taxon>
        <taxon>Magnoliopsida</taxon>
        <taxon>eudicotyledons</taxon>
        <taxon>Gunneridae</taxon>
        <taxon>Pentapetalae</taxon>
        <taxon>asterids</taxon>
        <taxon>lamiids</taxon>
        <taxon>Solanales</taxon>
        <taxon>Solanaceae</taxon>
        <taxon>Solanoideae</taxon>
        <taxon>Capsiceae</taxon>
        <taxon>Capsicum</taxon>
    </lineage>
</organism>
<evidence type="ECO:0000256" key="1">
    <source>
        <dbReference type="ARBA" id="ARBA00004123"/>
    </source>
</evidence>